<dbReference type="RefSeq" id="WP_380202590.1">
    <property type="nucleotide sequence ID" value="NZ_JBHTEK010000001.1"/>
</dbReference>
<evidence type="ECO:0000313" key="4">
    <source>
        <dbReference type="Proteomes" id="UP001596513"/>
    </source>
</evidence>
<comment type="caution">
    <text evidence="3">The sequence shown here is derived from an EMBL/GenBank/DDBJ whole genome shotgun (WGS) entry which is preliminary data.</text>
</comment>
<evidence type="ECO:0000256" key="2">
    <source>
        <dbReference type="SAM" id="SignalP"/>
    </source>
</evidence>
<keyword evidence="2" id="KW-0732">Signal</keyword>
<name>A0ABW2U339_9BACT</name>
<feature type="signal peptide" evidence="2">
    <location>
        <begin position="1"/>
        <end position="27"/>
    </location>
</feature>
<dbReference type="EMBL" id="JBHTEK010000001">
    <property type="protein sequence ID" value="MFC7667787.1"/>
    <property type="molecule type" value="Genomic_DNA"/>
</dbReference>
<feature type="compositionally biased region" description="Pro residues" evidence="1">
    <location>
        <begin position="56"/>
        <end position="65"/>
    </location>
</feature>
<evidence type="ECO:0000256" key="1">
    <source>
        <dbReference type="SAM" id="MobiDB-lite"/>
    </source>
</evidence>
<sequence>MSFSTSFRPIRVALFGLSLAAVAPAHAQQATVKVKTKTETAGTKVSKNKNKLATPAPAPSAPQPKSPLISAPQVIVDAPVVAGEAAAPGWLSDLSAAKAQAKATNRPIVAVFRAPTGASPASCTSRRFSLSPSLQLSPKTGWCWPTSISRARSATSPRPPRLKLNEAAAGHQPRRRLPLAVIISPEGKVLAKTGYIAGGPAAFEAYLKK</sequence>
<evidence type="ECO:0000313" key="3">
    <source>
        <dbReference type="EMBL" id="MFC7667787.1"/>
    </source>
</evidence>
<organism evidence="3 4">
    <name type="scientific">Hymenobacter humi</name>
    <dbReference type="NCBI Taxonomy" id="1411620"/>
    <lineage>
        <taxon>Bacteria</taxon>
        <taxon>Pseudomonadati</taxon>
        <taxon>Bacteroidota</taxon>
        <taxon>Cytophagia</taxon>
        <taxon>Cytophagales</taxon>
        <taxon>Hymenobacteraceae</taxon>
        <taxon>Hymenobacter</taxon>
    </lineage>
</organism>
<keyword evidence="4" id="KW-1185">Reference proteome</keyword>
<gene>
    <name evidence="3" type="ORF">ACFQT0_10615</name>
</gene>
<protein>
    <recommendedName>
        <fullName evidence="5">Thioredoxin domain-containing protein</fullName>
    </recommendedName>
</protein>
<feature type="chain" id="PRO_5046086424" description="Thioredoxin domain-containing protein" evidence="2">
    <location>
        <begin position="28"/>
        <end position="209"/>
    </location>
</feature>
<proteinExistence type="predicted"/>
<accession>A0ABW2U339</accession>
<evidence type="ECO:0008006" key="5">
    <source>
        <dbReference type="Google" id="ProtNLM"/>
    </source>
</evidence>
<reference evidence="4" key="1">
    <citation type="journal article" date="2019" name="Int. J. Syst. Evol. Microbiol.">
        <title>The Global Catalogue of Microorganisms (GCM) 10K type strain sequencing project: providing services to taxonomists for standard genome sequencing and annotation.</title>
        <authorList>
            <consortium name="The Broad Institute Genomics Platform"/>
            <consortium name="The Broad Institute Genome Sequencing Center for Infectious Disease"/>
            <person name="Wu L."/>
            <person name="Ma J."/>
        </authorList>
    </citation>
    <scope>NUCLEOTIDE SEQUENCE [LARGE SCALE GENOMIC DNA]</scope>
    <source>
        <strain evidence="4">JCM 19635</strain>
    </source>
</reference>
<dbReference type="Proteomes" id="UP001596513">
    <property type="component" value="Unassembled WGS sequence"/>
</dbReference>
<feature type="region of interest" description="Disordered" evidence="1">
    <location>
        <begin position="29"/>
        <end position="66"/>
    </location>
</feature>
<feature type="compositionally biased region" description="Low complexity" evidence="1">
    <location>
        <begin position="29"/>
        <end position="45"/>
    </location>
</feature>